<evidence type="ECO:0000256" key="2">
    <source>
        <dbReference type="ARBA" id="ARBA00008872"/>
    </source>
</evidence>
<dbReference type="Pfam" id="PF02784">
    <property type="entry name" value="Orn_Arg_deC_N"/>
    <property type="match status" value="1"/>
</dbReference>
<evidence type="ECO:0000313" key="13">
    <source>
        <dbReference type="Proteomes" id="UP001165065"/>
    </source>
</evidence>
<evidence type="ECO:0000256" key="7">
    <source>
        <dbReference type="ARBA" id="ARBA00046672"/>
    </source>
</evidence>
<evidence type="ECO:0000256" key="6">
    <source>
        <dbReference type="ARBA" id="ARBA00034138"/>
    </source>
</evidence>
<feature type="domain" description="Orn/DAP/Arg decarboxylase 2 N-terminal" evidence="11">
    <location>
        <begin position="89"/>
        <end position="332"/>
    </location>
</feature>
<dbReference type="PROSITE" id="PS00878">
    <property type="entry name" value="ODR_DC_2_1"/>
    <property type="match status" value="1"/>
</dbReference>
<dbReference type="InterPro" id="IPR022643">
    <property type="entry name" value="De-COase2_C"/>
</dbReference>
<keyword evidence="13" id="KW-1185">Reference proteome</keyword>
<keyword evidence="3" id="KW-0663">Pyridoxal phosphate</keyword>
<evidence type="ECO:0000259" key="11">
    <source>
        <dbReference type="Pfam" id="PF02784"/>
    </source>
</evidence>
<comment type="catalytic activity">
    <reaction evidence="8">
        <text>L-ornithine + H(+) = putrescine + CO2</text>
        <dbReference type="Rhea" id="RHEA:22964"/>
        <dbReference type="ChEBI" id="CHEBI:15378"/>
        <dbReference type="ChEBI" id="CHEBI:16526"/>
        <dbReference type="ChEBI" id="CHEBI:46911"/>
        <dbReference type="ChEBI" id="CHEBI:326268"/>
        <dbReference type="EC" id="4.1.1.17"/>
    </reaction>
</comment>
<comment type="similarity">
    <text evidence="2 9">Belongs to the Orn/Lys/Arg decarboxylase class-II family.</text>
</comment>
<dbReference type="Pfam" id="PF00278">
    <property type="entry name" value="Orn_DAP_Arg_deC"/>
    <property type="match status" value="1"/>
</dbReference>
<evidence type="ECO:0000256" key="1">
    <source>
        <dbReference type="ARBA" id="ARBA00001933"/>
    </source>
</evidence>
<gene>
    <name evidence="12" type="ORF">TrCOL_g3078</name>
</gene>
<reference evidence="13" key="1">
    <citation type="journal article" date="2023" name="Commun. Biol.">
        <title>Genome analysis of Parmales, the sister group of diatoms, reveals the evolutionary specialization of diatoms from phago-mixotrophs to photoautotrophs.</title>
        <authorList>
            <person name="Ban H."/>
            <person name="Sato S."/>
            <person name="Yoshikawa S."/>
            <person name="Yamada K."/>
            <person name="Nakamura Y."/>
            <person name="Ichinomiya M."/>
            <person name="Sato N."/>
            <person name="Blanc-Mathieu R."/>
            <person name="Endo H."/>
            <person name="Kuwata A."/>
            <person name="Ogata H."/>
        </authorList>
    </citation>
    <scope>NUCLEOTIDE SEQUENCE [LARGE SCALE GENOMIC DNA]</scope>
</reference>
<comment type="subunit">
    <text evidence="7">Homodimer. Only the dimer is catalytically active, as the active sites are constructed of residues from both monomers.</text>
</comment>
<dbReference type="InterPro" id="IPR022653">
    <property type="entry name" value="De-COase2_pyr-phos_BS"/>
</dbReference>
<evidence type="ECO:0000256" key="5">
    <source>
        <dbReference type="ARBA" id="ARBA00034115"/>
    </source>
</evidence>
<dbReference type="GO" id="GO:0005737">
    <property type="term" value="C:cytoplasm"/>
    <property type="evidence" value="ECO:0007669"/>
    <property type="project" value="TreeGrafter"/>
</dbReference>
<sequence length="447" mass="48383">MSNKGNHTQSRLRNFVKSNAASPVLHAHSAAPDKIESENGFLSLEPDTLLPQVLSTITRLRESSSVSDPRVALMLDDGFNVCFPSFAVRALTAWHKAFKGKVKPFFAMKCNPDERIVRALREGGDEGGNGVGFDAASRKEIMGCLGEGGEGGEKIIFANPQKNVSAIEYALRAGVNVMTFDSVQEADKIARVARAEGQRVEVVARILVPDQGSKVRLGEKFGATPSVAVDLHRHVLEAHRDVLDFVGVSFHVGSGVRDVERYSEAIEIARGVVKRVNEEGGDCWLVDIGGGFPGWGGGGMVIEDIAKCIEGSIEEMKSEGIEVIAEPGRFFVEGAFAVVCKIFSVRELRGGGREYFIAQGVEGVFKDVILCDEVFIPVPLREKGDDKFFLKGDSVPCTIRGPAGEADIVARCNLPKLQAGDWLVFNRMGAYTMSIAKAGSNFETIYV</sequence>
<proteinExistence type="inferred from homology"/>
<dbReference type="PRINTS" id="PR01182">
    <property type="entry name" value="ORNDCRBXLASE"/>
</dbReference>
<name>A0A9W7L5P0_9STRA</name>
<accession>A0A9W7L5P0</accession>
<dbReference type="Gene3D" id="2.40.37.10">
    <property type="entry name" value="Lyase, Ornithine Decarboxylase, Chain A, domain 1"/>
    <property type="match status" value="1"/>
</dbReference>
<dbReference type="Proteomes" id="UP001165065">
    <property type="component" value="Unassembled WGS sequence"/>
</dbReference>
<evidence type="ECO:0000256" key="8">
    <source>
        <dbReference type="ARBA" id="ARBA00049127"/>
    </source>
</evidence>
<protein>
    <recommendedName>
        <fullName evidence="6">ornithine decarboxylase</fullName>
        <ecNumber evidence="6">4.1.1.17</ecNumber>
    </recommendedName>
</protein>
<comment type="pathway">
    <text evidence="5">Amine and polyamine biosynthesis; putrescine biosynthesis via L-ornithine pathway; putrescine from L-ornithine: step 1/1.</text>
</comment>
<evidence type="ECO:0000313" key="12">
    <source>
        <dbReference type="EMBL" id="GMI34263.1"/>
    </source>
</evidence>
<comment type="cofactor">
    <cofactor evidence="1">
        <name>pyridoxal 5'-phosphate</name>
        <dbReference type="ChEBI" id="CHEBI:597326"/>
    </cofactor>
</comment>
<dbReference type="AlphaFoldDB" id="A0A9W7L5P0"/>
<dbReference type="PRINTS" id="PR01179">
    <property type="entry name" value="ODADCRBXLASE"/>
</dbReference>
<organism evidence="12 13">
    <name type="scientific">Triparma columacea</name>
    <dbReference type="NCBI Taxonomy" id="722753"/>
    <lineage>
        <taxon>Eukaryota</taxon>
        <taxon>Sar</taxon>
        <taxon>Stramenopiles</taxon>
        <taxon>Ochrophyta</taxon>
        <taxon>Bolidophyceae</taxon>
        <taxon>Parmales</taxon>
        <taxon>Triparmaceae</taxon>
        <taxon>Triparma</taxon>
    </lineage>
</organism>
<evidence type="ECO:0000256" key="4">
    <source>
        <dbReference type="ARBA" id="ARBA00023239"/>
    </source>
</evidence>
<dbReference type="InterPro" id="IPR002433">
    <property type="entry name" value="Orn_de-COase"/>
</dbReference>
<evidence type="ECO:0000256" key="9">
    <source>
        <dbReference type="RuleBase" id="RU003737"/>
    </source>
</evidence>
<dbReference type="PANTHER" id="PTHR11482">
    <property type="entry name" value="ARGININE/DIAMINOPIMELATE/ORNITHINE DECARBOXYLASE"/>
    <property type="match status" value="1"/>
</dbReference>
<dbReference type="FunFam" id="3.20.20.10:FF:000008">
    <property type="entry name" value="Ornithine decarboxylase"/>
    <property type="match status" value="1"/>
</dbReference>
<comment type="caution">
    <text evidence="12">The sequence shown here is derived from an EMBL/GenBank/DDBJ whole genome shotgun (WGS) entry which is preliminary data.</text>
</comment>
<dbReference type="InterPro" id="IPR029066">
    <property type="entry name" value="PLP-binding_barrel"/>
</dbReference>
<evidence type="ECO:0000259" key="10">
    <source>
        <dbReference type="Pfam" id="PF00278"/>
    </source>
</evidence>
<evidence type="ECO:0000256" key="3">
    <source>
        <dbReference type="ARBA" id="ARBA00022898"/>
    </source>
</evidence>
<dbReference type="SUPFAM" id="SSF51419">
    <property type="entry name" value="PLP-binding barrel"/>
    <property type="match status" value="1"/>
</dbReference>
<dbReference type="InterPro" id="IPR000183">
    <property type="entry name" value="Orn/DAP/Arg_de-COase"/>
</dbReference>
<keyword evidence="4" id="KW-0456">Lyase</keyword>
<dbReference type="PANTHER" id="PTHR11482:SF6">
    <property type="entry name" value="ORNITHINE DECARBOXYLASE 1-RELATED"/>
    <property type="match status" value="1"/>
</dbReference>
<dbReference type="SUPFAM" id="SSF50621">
    <property type="entry name" value="Alanine racemase C-terminal domain-like"/>
    <property type="match status" value="1"/>
</dbReference>
<dbReference type="InterPro" id="IPR022644">
    <property type="entry name" value="De-COase2_N"/>
</dbReference>
<dbReference type="OrthoDB" id="5034579at2759"/>
<feature type="domain" description="Orn/DAP/Arg decarboxylase 2 C-terminal" evidence="10">
    <location>
        <begin position="334"/>
        <end position="429"/>
    </location>
</feature>
<dbReference type="GO" id="GO:0004586">
    <property type="term" value="F:ornithine decarboxylase activity"/>
    <property type="evidence" value="ECO:0007669"/>
    <property type="project" value="UniProtKB-EC"/>
</dbReference>
<dbReference type="EC" id="4.1.1.17" evidence="6"/>
<dbReference type="EMBL" id="BRYA01000854">
    <property type="protein sequence ID" value="GMI34263.1"/>
    <property type="molecule type" value="Genomic_DNA"/>
</dbReference>
<dbReference type="InterPro" id="IPR009006">
    <property type="entry name" value="Ala_racemase/Decarboxylase_C"/>
</dbReference>
<dbReference type="Gene3D" id="3.20.20.10">
    <property type="entry name" value="Alanine racemase"/>
    <property type="match status" value="1"/>
</dbReference>
<dbReference type="GO" id="GO:0033387">
    <property type="term" value="P:putrescine biosynthetic process from arginine, via ornithine"/>
    <property type="evidence" value="ECO:0007669"/>
    <property type="project" value="TreeGrafter"/>
</dbReference>